<proteinExistence type="predicted"/>
<sequence length="56" mass="6453">MINRVTRFFEIISKKAFNFIVINAPSHNPGTNKYSPAIKSISNRHISIHSHMFIIL</sequence>
<organism evidence="1 2">
    <name type="scientific">Campylobacter porcelli</name>
    <dbReference type="NCBI Taxonomy" id="1660073"/>
    <lineage>
        <taxon>Bacteria</taxon>
        <taxon>Pseudomonadati</taxon>
        <taxon>Campylobacterota</taxon>
        <taxon>Epsilonproteobacteria</taxon>
        <taxon>Campylobacterales</taxon>
        <taxon>Campylobacteraceae</taxon>
        <taxon>Campylobacter</taxon>
    </lineage>
</organism>
<dbReference type="EMBL" id="CP018789">
    <property type="protein sequence ID" value="ARR00307.1"/>
    <property type="molecule type" value="Genomic_DNA"/>
</dbReference>
<reference evidence="2" key="1">
    <citation type="journal article" date="2017" name="Genome Biol. Evol.">
        <title>Comparative Genomic Analysis Identifies a Campylobacter Clade Deficient in Selenium Metabolism.</title>
        <authorList>
            <person name="Miller W.G."/>
            <person name="Yee E."/>
            <person name="Lopes B.S."/>
            <person name="Chapman M.H."/>
            <person name="Huynh S."/>
            <person name="Bono J.L."/>
            <person name="Parker C.T."/>
            <person name="Strachan N.J.C."/>
            <person name="Forbes K.J."/>
        </authorList>
    </citation>
    <scope>NUCLEOTIDE SEQUENCE [LARGE SCALE GENOMIC DNA]</scope>
    <source>
        <strain evidence="2">RM6137</strain>
    </source>
</reference>
<dbReference type="AlphaFoldDB" id="A0A1X9SVL9"/>
<dbReference type="KEGG" id="camy:CSUIS_0468"/>
<dbReference type="Proteomes" id="UP000194260">
    <property type="component" value="Chromosome"/>
</dbReference>
<gene>
    <name evidence="1" type="ORF">CSUIS_0468</name>
</gene>
<dbReference type="STRING" id="1660073.CSUIS_0468"/>
<dbReference type="RefSeq" id="WP_192940202.1">
    <property type="nucleotide sequence ID" value="NZ_CP018789.1"/>
</dbReference>
<evidence type="ECO:0000313" key="1">
    <source>
        <dbReference type="EMBL" id="ARR00307.1"/>
    </source>
</evidence>
<name>A0A1X9SVL9_9BACT</name>
<protein>
    <submittedName>
        <fullName evidence="1">Uncharacterized protein</fullName>
    </submittedName>
</protein>
<evidence type="ECO:0000313" key="2">
    <source>
        <dbReference type="Proteomes" id="UP000194260"/>
    </source>
</evidence>
<accession>A0A1X9SVL9</accession>